<feature type="domain" description="Histidine kinase" evidence="8">
    <location>
        <begin position="460"/>
        <end position="645"/>
    </location>
</feature>
<accession>A0ABV0G2E0</accession>
<dbReference type="Proteomes" id="UP001495147">
    <property type="component" value="Unassembled WGS sequence"/>
</dbReference>
<feature type="transmembrane region" description="Helical" evidence="6">
    <location>
        <begin position="362"/>
        <end position="386"/>
    </location>
</feature>
<dbReference type="PROSITE" id="PS50109">
    <property type="entry name" value="HIS_KIN"/>
    <property type="match status" value="1"/>
</dbReference>
<dbReference type="PANTHER" id="PTHR24421">
    <property type="entry name" value="NITRATE/NITRITE SENSOR PROTEIN NARX-RELATED"/>
    <property type="match status" value="1"/>
</dbReference>
<feature type="transmembrane region" description="Helical" evidence="6">
    <location>
        <begin position="305"/>
        <end position="325"/>
    </location>
</feature>
<keyword evidence="6" id="KW-1133">Transmembrane helix</keyword>
<dbReference type="InterPro" id="IPR005467">
    <property type="entry name" value="His_kinase_dom"/>
</dbReference>
<dbReference type="InterPro" id="IPR050482">
    <property type="entry name" value="Sensor_HK_TwoCompSys"/>
</dbReference>
<gene>
    <name evidence="9" type="ORF">ABDJ85_10495</name>
</gene>
<feature type="transmembrane region" description="Helical" evidence="6">
    <location>
        <begin position="331"/>
        <end position="350"/>
    </location>
</feature>
<keyword evidence="3" id="KW-0902">Two-component regulatory system</keyword>
<keyword evidence="1" id="KW-0808">Transferase</keyword>
<keyword evidence="2 9" id="KW-0418">Kinase</keyword>
<dbReference type="InterPro" id="IPR003594">
    <property type="entry name" value="HATPase_dom"/>
</dbReference>
<evidence type="ECO:0000256" key="7">
    <source>
        <dbReference type="SAM" id="SignalP"/>
    </source>
</evidence>
<evidence type="ECO:0000256" key="6">
    <source>
        <dbReference type="SAM" id="Phobius"/>
    </source>
</evidence>
<evidence type="ECO:0000313" key="10">
    <source>
        <dbReference type="Proteomes" id="UP001495147"/>
    </source>
</evidence>
<dbReference type="GO" id="GO:0016301">
    <property type="term" value="F:kinase activity"/>
    <property type="evidence" value="ECO:0007669"/>
    <property type="project" value="UniProtKB-KW"/>
</dbReference>
<dbReference type="Pfam" id="PF02518">
    <property type="entry name" value="HATPase_c"/>
    <property type="match status" value="1"/>
</dbReference>
<evidence type="ECO:0000313" key="9">
    <source>
        <dbReference type="EMBL" id="MEO3691900.1"/>
    </source>
</evidence>
<evidence type="ECO:0000256" key="5">
    <source>
        <dbReference type="SAM" id="MobiDB-lite"/>
    </source>
</evidence>
<dbReference type="RefSeq" id="WP_347704707.1">
    <property type="nucleotide sequence ID" value="NZ_JBDPZD010000002.1"/>
</dbReference>
<dbReference type="SUPFAM" id="SSF55874">
    <property type="entry name" value="ATPase domain of HSP90 chaperone/DNA topoisomerase II/histidine kinase"/>
    <property type="match status" value="1"/>
</dbReference>
<feature type="region of interest" description="Disordered" evidence="5">
    <location>
        <begin position="645"/>
        <end position="666"/>
    </location>
</feature>
<feature type="transmembrane region" description="Helical" evidence="6">
    <location>
        <begin position="275"/>
        <end position="293"/>
    </location>
</feature>
<name>A0ABV0G2E0_9BURK</name>
<feature type="transmembrane region" description="Helical" evidence="6">
    <location>
        <begin position="392"/>
        <end position="410"/>
    </location>
</feature>
<evidence type="ECO:0000256" key="2">
    <source>
        <dbReference type="ARBA" id="ARBA00022777"/>
    </source>
</evidence>
<keyword evidence="10" id="KW-1185">Reference proteome</keyword>
<dbReference type="SMART" id="SM00387">
    <property type="entry name" value="HATPase_c"/>
    <property type="match status" value="1"/>
</dbReference>
<organism evidence="9 10">
    <name type="scientific">Roseateles paludis</name>
    <dbReference type="NCBI Taxonomy" id="3145238"/>
    <lineage>
        <taxon>Bacteria</taxon>
        <taxon>Pseudomonadati</taxon>
        <taxon>Pseudomonadota</taxon>
        <taxon>Betaproteobacteria</taxon>
        <taxon>Burkholderiales</taxon>
        <taxon>Sphaerotilaceae</taxon>
        <taxon>Roseateles</taxon>
    </lineage>
</organism>
<feature type="signal peptide" evidence="7">
    <location>
        <begin position="1"/>
        <end position="24"/>
    </location>
</feature>
<evidence type="ECO:0000259" key="8">
    <source>
        <dbReference type="PROSITE" id="PS50109"/>
    </source>
</evidence>
<dbReference type="InterPro" id="IPR036890">
    <property type="entry name" value="HATPase_C_sf"/>
</dbReference>
<feature type="transmembrane region" description="Helical" evidence="6">
    <location>
        <begin position="219"/>
        <end position="236"/>
    </location>
</feature>
<keyword evidence="6" id="KW-0812">Transmembrane</keyword>
<evidence type="ECO:0000256" key="4">
    <source>
        <dbReference type="SAM" id="Coils"/>
    </source>
</evidence>
<evidence type="ECO:0000256" key="1">
    <source>
        <dbReference type="ARBA" id="ARBA00022679"/>
    </source>
</evidence>
<dbReference type="CDD" id="cd16917">
    <property type="entry name" value="HATPase_UhpB-NarQ-NarX-like"/>
    <property type="match status" value="1"/>
</dbReference>
<reference evidence="9 10" key="1">
    <citation type="submission" date="2024-05" db="EMBL/GenBank/DDBJ databases">
        <title>Roseateles sp. DJS-2-20 16S ribosomal RNA gene Genome sequencing and assembly.</title>
        <authorList>
            <person name="Woo H."/>
        </authorList>
    </citation>
    <scope>NUCLEOTIDE SEQUENCE [LARGE SCALE GENOMIC DNA]</scope>
    <source>
        <strain evidence="9 10">DJS-2-20</strain>
    </source>
</reference>
<feature type="transmembrane region" description="Helical" evidence="6">
    <location>
        <begin position="243"/>
        <end position="263"/>
    </location>
</feature>
<keyword evidence="6" id="KW-0472">Membrane</keyword>
<protein>
    <submittedName>
        <fullName evidence="9">Sensor histidine kinase</fullName>
    </submittedName>
</protein>
<comment type="caution">
    <text evidence="9">The sequence shown here is derived from an EMBL/GenBank/DDBJ whole genome shotgun (WGS) entry which is preliminary data.</text>
</comment>
<proteinExistence type="predicted"/>
<keyword evidence="4" id="KW-0175">Coiled coil</keyword>
<dbReference type="EMBL" id="JBDPZD010000002">
    <property type="protein sequence ID" value="MEO3691900.1"/>
    <property type="molecule type" value="Genomic_DNA"/>
</dbReference>
<feature type="chain" id="PRO_5046749357" evidence="7">
    <location>
        <begin position="25"/>
        <end position="666"/>
    </location>
</feature>
<sequence length="666" mass="74548">MFALLRQLLLLCWLAALVGGAAQAQPNATRTASPAAVERAVSHWTRAQVSAWSALLQRHSSEGPDLLELPPDLAPPEDMTQWSPALLPDVRARVPAAQAQATDRVELRWYRTQLPAGSHAPLALYGPRFVGLSVSVLARAPGEPWRVLLHHQSQERDRRALPLWVPLPTAGETGQEILLAVPVAASGSFAVPRLWVAPKDELLPEWEFRYWMQHTAPQAISLTLAVLAMFALLMWLRHRAETSYLLFSLAAFGWVARNLHHYIDPPTQATVRAWYWWMTDASLGWVLFLALLYSLRFAKANSKTLISVLFAGVVLETVLNLPFWARQADTLVLAYAITAVVGFVGAARLLQLAWRERREELVVMTVTWGLCLPLGVHDLCVLAGWAWVEHVYLMPATALVVVLGFFYAVLRRYAGKVEEAMFENSQLQISLDVQVDAYQVQNERLREAERQQALLIERQRLMADMHDGLGSSLLSALVAVEQGNMNQEQVTEVLRECVDDLRLVIDSLEPVGHDLVSLLATMRYRLGKRLQLSGLKLEWDVHDLPALPWLEPPDALHVLRLLQEALNNIVKHAHARRVRFVTRDHSSYVEIRVEDDGNGFDIETVRHGRGLKSQIKRAKKLGGKLRVESSVGVGTRVSLRLPLERAAARPDQQDPGPSLHSGFTGQ</sequence>
<dbReference type="Gene3D" id="1.20.5.1930">
    <property type="match status" value="1"/>
</dbReference>
<dbReference type="Gene3D" id="3.30.565.10">
    <property type="entry name" value="Histidine kinase-like ATPase, C-terminal domain"/>
    <property type="match status" value="1"/>
</dbReference>
<keyword evidence="7" id="KW-0732">Signal</keyword>
<evidence type="ECO:0000256" key="3">
    <source>
        <dbReference type="ARBA" id="ARBA00023012"/>
    </source>
</evidence>
<feature type="coiled-coil region" evidence="4">
    <location>
        <begin position="431"/>
        <end position="458"/>
    </location>
</feature>